<evidence type="ECO:0000313" key="1">
    <source>
        <dbReference type="EMBL" id="CAG9862765.1"/>
    </source>
</evidence>
<keyword evidence="2" id="KW-1185">Reference proteome</keyword>
<dbReference type="AlphaFoldDB" id="A0A9N9TUY1"/>
<dbReference type="Proteomes" id="UP001153712">
    <property type="component" value="Chromosome 6"/>
</dbReference>
<name>A0A9N9TUY1_PHYSR</name>
<gene>
    <name evidence="1" type="ORF">PHYEVI_LOCUS9071</name>
</gene>
<sequence>MSNERKFCQTVGNLPKELYPFPYEKNTTILSLETSDFRRVHRRQYPRLFNRSSVQLVDPILIPQSLKLVSDARLEKRHYSHVGLSHMDNFF</sequence>
<accession>A0A9N9TUY1</accession>
<reference evidence="1" key="1">
    <citation type="submission" date="2022-01" db="EMBL/GenBank/DDBJ databases">
        <authorList>
            <person name="King R."/>
        </authorList>
    </citation>
    <scope>NUCLEOTIDE SEQUENCE</scope>
</reference>
<proteinExistence type="predicted"/>
<organism evidence="1 2">
    <name type="scientific">Phyllotreta striolata</name>
    <name type="common">Striped flea beetle</name>
    <name type="synonym">Crioceris striolata</name>
    <dbReference type="NCBI Taxonomy" id="444603"/>
    <lineage>
        <taxon>Eukaryota</taxon>
        <taxon>Metazoa</taxon>
        <taxon>Ecdysozoa</taxon>
        <taxon>Arthropoda</taxon>
        <taxon>Hexapoda</taxon>
        <taxon>Insecta</taxon>
        <taxon>Pterygota</taxon>
        <taxon>Neoptera</taxon>
        <taxon>Endopterygota</taxon>
        <taxon>Coleoptera</taxon>
        <taxon>Polyphaga</taxon>
        <taxon>Cucujiformia</taxon>
        <taxon>Chrysomeloidea</taxon>
        <taxon>Chrysomelidae</taxon>
        <taxon>Galerucinae</taxon>
        <taxon>Alticini</taxon>
        <taxon>Phyllotreta</taxon>
    </lineage>
</organism>
<evidence type="ECO:0000313" key="2">
    <source>
        <dbReference type="Proteomes" id="UP001153712"/>
    </source>
</evidence>
<dbReference type="EMBL" id="OU900099">
    <property type="protein sequence ID" value="CAG9862765.1"/>
    <property type="molecule type" value="Genomic_DNA"/>
</dbReference>
<protein>
    <submittedName>
        <fullName evidence="1">Uncharacterized protein</fullName>
    </submittedName>
</protein>